<dbReference type="InterPro" id="IPR044596">
    <property type="entry name" value="PTPMT1-like"/>
</dbReference>
<dbReference type="CDD" id="cd14524">
    <property type="entry name" value="PTPMT1"/>
    <property type="match status" value="1"/>
</dbReference>
<protein>
    <recommendedName>
        <fullName evidence="17">Phosphatidylglycerophosphatase and protein-tyrosine phosphatase 1</fullName>
        <ecNumber evidence="11">3.1.3.27</ecNumber>
    </recommendedName>
</protein>
<evidence type="ECO:0000256" key="10">
    <source>
        <dbReference type="ARBA" id="ARBA00024192"/>
    </source>
</evidence>
<evidence type="ECO:0000256" key="8">
    <source>
        <dbReference type="ARBA" id="ARBA00023209"/>
    </source>
</evidence>
<dbReference type="SMART" id="SM00195">
    <property type="entry name" value="DSPc"/>
    <property type="match status" value="1"/>
</dbReference>
<proteinExistence type="predicted"/>
<dbReference type="GO" id="GO:0005737">
    <property type="term" value="C:cytoplasm"/>
    <property type="evidence" value="ECO:0007669"/>
    <property type="project" value="UniProtKB-ARBA"/>
</dbReference>
<evidence type="ECO:0000256" key="13">
    <source>
        <dbReference type="ARBA" id="ARBA00051818"/>
    </source>
</evidence>
<dbReference type="GO" id="GO:0004721">
    <property type="term" value="F:phosphoprotein phosphatase activity"/>
    <property type="evidence" value="ECO:0007669"/>
    <property type="project" value="UniProtKB-KW"/>
</dbReference>
<comment type="subcellular location">
    <subcellularLocation>
        <location evidence="1">Membrane</location>
    </subcellularLocation>
</comment>
<comment type="pathway">
    <text evidence="2">Lipid metabolism.</text>
</comment>
<comment type="pathway">
    <text evidence="10">Phospholipid metabolism; phosphatidylglycerol biosynthesis; phosphatidylglycerol from CDP-diacylglycerol: step 2/2.</text>
</comment>
<evidence type="ECO:0000256" key="2">
    <source>
        <dbReference type="ARBA" id="ARBA00005189"/>
    </source>
</evidence>
<evidence type="ECO:0000256" key="11">
    <source>
        <dbReference type="ARBA" id="ARBA00024224"/>
    </source>
</evidence>
<dbReference type="GO" id="GO:0008654">
    <property type="term" value="P:phospholipid biosynthetic process"/>
    <property type="evidence" value="ECO:0007669"/>
    <property type="project" value="UniProtKB-KW"/>
</dbReference>
<evidence type="ECO:0000256" key="6">
    <source>
        <dbReference type="ARBA" id="ARBA00023098"/>
    </source>
</evidence>
<keyword evidence="7" id="KW-0472">Membrane</keyword>
<dbReference type="Pfam" id="PF00782">
    <property type="entry name" value="DSPc"/>
    <property type="match status" value="1"/>
</dbReference>
<evidence type="ECO:0000256" key="4">
    <source>
        <dbReference type="ARBA" id="ARBA00022801"/>
    </source>
</evidence>
<evidence type="ECO:0000259" key="18">
    <source>
        <dbReference type="PROSITE" id="PS50054"/>
    </source>
</evidence>
<evidence type="ECO:0000256" key="1">
    <source>
        <dbReference type="ARBA" id="ARBA00004370"/>
    </source>
</evidence>
<dbReference type="GO" id="GO:0004439">
    <property type="term" value="F:phosphatidylinositol-4,5-bisphosphate 5-phosphatase activity"/>
    <property type="evidence" value="ECO:0007669"/>
    <property type="project" value="TreeGrafter"/>
</dbReference>
<dbReference type="EC" id="3.1.3.27" evidence="11"/>
<dbReference type="PROSITE" id="PS50054">
    <property type="entry name" value="TYR_PHOSPHATASE_DUAL"/>
    <property type="match status" value="1"/>
</dbReference>
<dbReference type="AlphaFoldDB" id="A0A443SHU5"/>
<dbReference type="InterPro" id="IPR000387">
    <property type="entry name" value="Tyr_Pase_dom"/>
</dbReference>
<dbReference type="InterPro" id="IPR029021">
    <property type="entry name" value="Prot-tyrosine_phosphatase-like"/>
</dbReference>
<keyword evidence="6" id="KW-0443">Lipid metabolism</keyword>
<comment type="catalytic activity">
    <reaction evidence="15">
        <text>1,2-di-(9Z-octadecenoyl)-sn-glycero-3-phospho-(1'-sn-glycerol-3'-phosphate) + H2O = 1,2-di-(9Z-octadecenoyl)-sn-glycero-3-phospho-(1'-sn-glycerol) + phosphate</text>
        <dbReference type="Rhea" id="RHEA:42304"/>
        <dbReference type="ChEBI" id="CHEBI:15377"/>
        <dbReference type="ChEBI" id="CHEBI:43474"/>
        <dbReference type="ChEBI" id="CHEBI:75163"/>
        <dbReference type="ChEBI" id="CHEBI:78907"/>
    </reaction>
    <physiologicalReaction direction="left-to-right" evidence="15">
        <dbReference type="Rhea" id="RHEA:42305"/>
    </physiologicalReaction>
</comment>
<dbReference type="EMBL" id="NCKV01002266">
    <property type="protein sequence ID" value="RWS27079.1"/>
    <property type="molecule type" value="Genomic_DNA"/>
</dbReference>
<dbReference type="PROSITE" id="PS00383">
    <property type="entry name" value="TYR_PHOSPHATASE_1"/>
    <property type="match status" value="1"/>
</dbReference>
<evidence type="ECO:0000313" key="21">
    <source>
        <dbReference type="Proteomes" id="UP000288716"/>
    </source>
</evidence>
<dbReference type="InterPro" id="IPR016130">
    <property type="entry name" value="Tyr_Pase_AS"/>
</dbReference>
<dbReference type="SUPFAM" id="SSF52799">
    <property type="entry name" value="(Phosphotyrosine protein) phosphatases II"/>
    <property type="match status" value="1"/>
</dbReference>
<dbReference type="InterPro" id="IPR000340">
    <property type="entry name" value="Dual-sp_phosphatase_cat-dom"/>
</dbReference>
<evidence type="ECO:0000256" key="3">
    <source>
        <dbReference type="ARBA" id="ARBA00022516"/>
    </source>
</evidence>
<comment type="caution">
    <text evidence="20">The sequence shown here is derived from an EMBL/GenBank/DDBJ whole genome shotgun (WGS) entry which is preliminary data.</text>
</comment>
<reference evidence="20 21" key="1">
    <citation type="journal article" date="2018" name="Gigascience">
        <title>Genomes of trombidid mites reveal novel predicted allergens and laterally-transferred genes associated with secondary metabolism.</title>
        <authorList>
            <person name="Dong X."/>
            <person name="Chaisiri K."/>
            <person name="Xia D."/>
            <person name="Armstrong S.D."/>
            <person name="Fang Y."/>
            <person name="Donnelly M.J."/>
            <person name="Kadowaki T."/>
            <person name="McGarry J.W."/>
            <person name="Darby A.C."/>
            <person name="Makepeace B.L."/>
        </authorList>
    </citation>
    <scope>NUCLEOTIDE SEQUENCE [LARGE SCALE GENOMIC DNA]</scope>
    <source>
        <strain evidence="20">UoL-UT</strain>
    </source>
</reference>
<keyword evidence="5" id="KW-0904">Protein phosphatase</keyword>
<organism evidence="20 21">
    <name type="scientific">Leptotrombidium deliense</name>
    <dbReference type="NCBI Taxonomy" id="299467"/>
    <lineage>
        <taxon>Eukaryota</taxon>
        <taxon>Metazoa</taxon>
        <taxon>Ecdysozoa</taxon>
        <taxon>Arthropoda</taxon>
        <taxon>Chelicerata</taxon>
        <taxon>Arachnida</taxon>
        <taxon>Acari</taxon>
        <taxon>Acariformes</taxon>
        <taxon>Trombidiformes</taxon>
        <taxon>Prostigmata</taxon>
        <taxon>Anystina</taxon>
        <taxon>Parasitengona</taxon>
        <taxon>Trombiculoidea</taxon>
        <taxon>Trombiculidae</taxon>
        <taxon>Leptotrombidium</taxon>
    </lineage>
</organism>
<keyword evidence="3" id="KW-0444">Lipid biosynthesis</keyword>
<feature type="domain" description="Tyrosine-protein phosphatase" evidence="18">
    <location>
        <begin position="25"/>
        <end position="175"/>
    </location>
</feature>
<keyword evidence="4" id="KW-0378">Hydrolase</keyword>
<sequence length="179" mass="20782">MFGRFSFLPTLCYNVFMEKVSSRQWFNRIDDSVILGALPFRSLVPQLISEENVKGVISMNENFELKFWVPTTEEWKSNGVEFLQLSTADIFHAPNQEKIEKGIAFIKQFEGTGTVYVHCKAGRTRSATLVACYLIQKHSWKPNEAVDFIMAKRPHILLRSKQWEAIHLFHSNYLKSKHV</sequence>
<dbReference type="VEuPathDB" id="VectorBase:LDEU004961"/>
<evidence type="ECO:0000313" key="20">
    <source>
        <dbReference type="EMBL" id="RWS27079.1"/>
    </source>
</evidence>
<dbReference type="FunFam" id="3.90.190.10:FF:000060">
    <property type="entry name" value="Phosphatidylglycerophosphatase and protein-tyrosine phosphatase 1"/>
    <property type="match status" value="1"/>
</dbReference>
<dbReference type="PANTHER" id="PTHR46712:SF1">
    <property type="entry name" value="PHOSPHATIDYLGLYCEROPHOSPHATASE AND PROTEIN-TYROSINE PHOSPHATASE 1"/>
    <property type="match status" value="1"/>
</dbReference>
<evidence type="ECO:0000256" key="16">
    <source>
        <dbReference type="ARBA" id="ARBA00052780"/>
    </source>
</evidence>
<dbReference type="GO" id="GO:0008962">
    <property type="term" value="F:phosphatidylglycerophosphatase activity"/>
    <property type="evidence" value="ECO:0007669"/>
    <property type="project" value="UniProtKB-EC"/>
</dbReference>
<evidence type="ECO:0000256" key="12">
    <source>
        <dbReference type="ARBA" id="ARBA00050944"/>
    </source>
</evidence>
<dbReference type="OrthoDB" id="273181at2759"/>
<dbReference type="PANTHER" id="PTHR46712">
    <property type="entry name" value="PHOSPHATIDYLGLYCEROPHOSPHATASE AND PROTEIN-TYROSINE PHOSPHATASE 1"/>
    <property type="match status" value="1"/>
</dbReference>
<evidence type="ECO:0000256" key="17">
    <source>
        <dbReference type="ARBA" id="ARBA00069309"/>
    </source>
</evidence>
<evidence type="ECO:0000256" key="14">
    <source>
        <dbReference type="ARBA" id="ARBA00052505"/>
    </source>
</evidence>
<dbReference type="STRING" id="299467.A0A443SHU5"/>
<keyword evidence="9" id="KW-1208">Phospholipid metabolism</keyword>
<feature type="domain" description="Tyrosine specific protein phosphatases" evidence="19">
    <location>
        <begin position="100"/>
        <end position="164"/>
    </location>
</feature>
<dbReference type="InterPro" id="IPR042165">
    <property type="entry name" value="PTPMT1"/>
</dbReference>
<comment type="catalytic activity">
    <reaction evidence="13">
        <text>a 1-acyl-2-hexanoyl-sn-glycero-3-phospho-(1D-myo-inositol-5-phosphate) + H2O = a 1-acyl-2-hexanoyl-sn-glycero-3-phospho-(1D-myo-inositol) + phosphate</text>
        <dbReference type="Rhea" id="RHEA:42320"/>
        <dbReference type="ChEBI" id="CHEBI:15377"/>
        <dbReference type="ChEBI" id="CHEBI:43474"/>
        <dbReference type="ChEBI" id="CHEBI:78930"/>
        <dbReference type="ChEBI" id="CHEBI:78931"/>
    </reaction>
    <physiologicalReaction direction="left-to-right" evidence="13">
        <dbReference type="Rhea" id="RHEA:42321"/>
    </physiologicalReaction>
</comment>
<keyword evidence="21" id="KW-1185">Reference proteome</keyword>
<comment type="catalytic activity">
    <reaction evidence="14">
        <text>1,2-dibutyryl-sn-glycero-3-phospho-(1D-myo-inositol-5-phosphate) + H2O = 1,2-dibutyryl-sn-glycero-3-phospho-(1D-myo-inositol) + phosphate</text>
        <dbReference type="Rhea" id="RHEA:42584"/>
        <dbReference type="ChEBI" id="CHEBI:15377"/>
        <dbReference type="ChEBI" id="CHEBI:43474"/>
        <dbReference type="ChEBI" id="CHEBI:82605"/>
        <dbReference type="ChEBI" id="CHEBI:82606"/>
    </reaction>
    <physiologicalReaction direction="left-to-right" evidence="14">
        <dbReference type="Rhea" id="RHEA:42585"/>
    </physiologicalReaction>
</comment>
<comment type="catalytic activity">
    <reaction evidence="16">
        <text>1,2-dioctanoyl-sn-glycero-3-phospho-(1D-myo-inositol-5-phosphate) + H2O = 1,2-dioctanoyl-sn-glycero-3-phospho-(1D-myo-inositol) + phosphate</text>
        <dbReference type="Rhea" id="RHEA:42308"/>
        <dbReference type="ChEBI" id="CHEBI:15377"/>
        <dbReference type="ChEBI" id="CHEBI:43474"/>
        <dbReference type="ChEBI" id="CHEBI:65221"/>
        <dbReference type="ChEBI" id="CHEBI:78911"/>
    </reaction>
    <physiologicalReaction direction="left-to-right" evidence="16">
        <dbReference type="Rhea" id="RHEA:42309"/>
    </physiologicalReaction>
</comment>
<keyword evidence="8" id="KW-0594">Phospholipid biosynthesis</keyword>
<feature type="non-terminal residue" evidence="20">
    <location>
        <position position="179"/>
    </location>
</feature>
<dbReference type="GO" id="GO:0016020">
    <property type="term" value="C:membrane"/>
    <property type="evidence" value="ECO:0007669"/>
    <property type="project" value="UniProtKB-SubCell"/>
</dbReference>
<evidence type="ECO:0000256" key="9">
    <source>
        <dbReference type="ARBA" id="ARBA00023264"/>
    </source>
</evidence>
<evidence type="ECO:0000256" key="5">
    <source>
        <dbReference type="ARBA" id="ARBA00022912"/>
    </source>
</evidence>
<evidence type="ECO:0000256" key="7">
    <source>
        <dbReference type="ARBA" id="ARBA00023136"/>
    </source>
</evidence>
<evidence type="ECO:0000256" key="15">
    <source>
        <dbReference type="ARBA" id="ARBA00052632"/>
    </source>
</evidence>
<dbReference type="PROSITE" id="PS50056">
    <property type="entry name" value="TYR_PHOSPHATASE_2"/>
    <property type="match status" value="1"/>
</dbReference>
<evidence type="ECO:0000259" key="19">
    <source>
        <dbReference type="PROSITE" id="PS50056"/>
    </source>
</evidence>
<dbReference type="InterPro" id="IPR020422">
    <property type="entry name" value="TYR_PHOSPHATASE_DUAL_dom"/>
</dbReference>
<gene>
    <name evidence="20" type="ORF">B4U80_05730</name>
</gene>
<comment type="catalytic activity">
    <reaction evidence="12">
        <text>a 1,2-diacyl-sn-glycero-3-phospho-(1'-sn-glycero-3'-phosphate) + H2O = a 1,2-diacyl-sn-glycero-3-phospho-(1'-sn-glycerol) + phosphate</text>
        <dbReference type="Rhea" id="RHEA:33751"/>
        <dbReference type="ChEBI" id="CHEBI:15377"/>
        <dbReference type="ChEBI" id="CHEBI:43474"/>
        <dbReference type="ChEBI" id="CHEBI:60110"/>
        <dbReference type="ChEBI" id="CHEBI:64716"/>
        <dbReference type="EC" id="3.1.3.27"/>
    </reaction>
    <physiologicalReaction direction="left-to-right" evidence="12">
        <dbReference type="Rhea" id="RHEA:33752"/>
    </physiologicalReaction>
</comment>
<dbReference type="Gene3D" id="3.90.190.10">
    <property type="entry name" value="Protein tyrosine phosphatase superfamily"/>
    <property type="match status" value="1"/>
</dbReference>
<dbReference type="Proteomes" id="UP000288716">
    <property type="component" value="Unassembled WGS sequence"/>
</dbReference>
<name>A0A443SHU5_9ACAR</name>
<accession>A0A443SHU5</accession>